<feature type="region of interest" description="Disordered" evidence="2">
    <location>
        <begin position="881"/>
        <end position="934"/>
    </location>
</feature>
<evidence type="ECO:0000256" key="2">
    <source>
        <dbReference type="SAM" id="MobiDB-lite"/>
    </source>
</evidence>
<feature type="region of interest" description="Disordered" evidence="2">
    <location>
        <begin position="1362"/>
        <end position="1381"/>
    </location>
</feature>
<dbReference type="GO" id="GO:0047372">
    <property type="term" value="F:monoacylglycerol lipase activity"/>
    <property type="evidence" value="ECO:0007669"/>
    <property type="project" value="TreeGrafter"/>
</dbReference>
<evidence type="ECO:0000313" key="4">
    <source>
        <dbReference type="EMBL" id="PVU99470.1"/>
    </source>
</evidence>
<reference evidence="4 5" key="1">
    <citation type="journal article" date="2018" name="MBio">
        <title>Comparative Genomics Reveals the Core Gene Toolbox for the Fungus-Insect Symbiosis.</title>
        <authorList>
            <person name="Wang Y."/>
            <person name="Stata M."/>
            <person name="Wang W."/>
            <person name="Stajich J.E."/>
            <person name="White M.M."/>
            <person name="Moncalvo J.M."/>
        </authorList>
    </citation>
    <scope>NUCLEOTIDE SEQUENCE [LARGE SCALE GENOMIC DNA]</scope>
    <source>
        <strain evidence="4 5">AUS-77-4</strain>
    </source>
</reference>
<protein>
    <recommendedName>
        <fullName evidence="3">DUF676 domain-containing protein</fullName>
    </recommendedName>
</protein>
<gene>
    <name evidence="4" type="ORF">BB559_000698</name>
</gene>
<organism evidence="4 5">
    <name type="scientific">Furculomyces boomerangus</name>
    <dbReference type="NCBI Taxonomy" id="61424"/>
    <lineage>
        <taxon>Eukaryota</taxon>
        <taxon>Fungi</taxon>
        <taxon>Fungi incertae sedis</taxon>
        <taxon>Zoopagomycota</taxon>
        <taxon>Kickxellomycotina</taxon>
        <taxon>Harpellomycetes</taxon>
        <taxon>Harpellales</taxon>
        <taxon>Harpellaceae</taxon>
        <taxon>Furculomyces</taxon>
    </lineage>
</organism>
<feature type="compositionally biased region" description="Basic and acidic residues" evidence="2">
    <location>
        <begin position="1366"/>
        <end position="1381"/>
    </location>
</feature>
<name>A0A2T9Z4E8_9FUNG</name>
<evidence type="ECO:0000313" key="5">
    <source>
        <dbReference type="Proteomes" id="UP000245699"/>
    </source>
</evidence>
<feature type="compositionally biased region" description="Basic and acidic residues" evidence="2">
    <location>
        <begin position="916"/>
        <end position="933"/>
    </location>
</feature>
<dbReference type="PANTHER" id="PTHR12482:SF62">
    <property type="entry name" value="LIPASE ROG1-RELATED"/>
    <property type="match status" value="1"/>
</dbReference>
<feature type="compositionally biased region" description="Polar residues" evidence="2">
    <location>
        <begin position="1311"/>
        <end position="1323"/>
    </location>
</feature>
<proteinExistence type="inferred from homology"/>
<dbReference type="EMBL" id="MBFT01000035">
    <property type="protein sequence ID" value="PVU99470.1"/>
    <property type="molecule type" value="Genomic_DNA"/>
</dbReference>
<feature type="region of interest" description="Disordered" evidence="2">
    <location>
        <begin position="1266"/>
        <end position="1343"/>
    </location>
</feature>
<feature type="compositionally biased region" description="Low complexity" evidence="2">
    <location>
        <begin position="70"/>
        <end position="83"/>
    </location>
</feature>
<feature type="compositionally biased region" description="Basic and acidic residues" evidence="2">
    <location>
        <begin position="881"/>
        <end position="892"/>
    </location>
</feature>
<dbReference type="InterPro" id="IPR044294">
    <property type="entry name" value="Lipase-like"/>
</dbReference>
<evidence type="ECO:0000259" key="3">
    <source>
        <dbReference type="Pfam" id="PF05057"/>
    </source>
</evidence>
<feature type="compositionally biased region" description="Polar residues" evidence="2">
    <location>
        <begin position="906"/>
        <end position="915"/>
    </location>
</feature>
<dbReference type="PANTHER" id="PTHR12482">
    <property type="entry name" value="LIPASE ROG1-RELATED-RELATED"/>
    <property type="match status" value="1"/>
</dbReference>
<feature type="region of interest" description="Disordered" evidence="2">
    <location>
        <begin position="555"/>
        <end position="584"/>
    </location>
</feature>
<dbReference type="Proteomes" id="UP000245699">
    <property type="component" value="Unassembled WGS sequence"/>
</dbReference>
<feature type="compositionally biased region" description="Basic residues" evidence="2">
    <location>
        <begin position="1266"/>
        <end position="1287"/>
    </location>
</feature>
<comment type="caution">
    <text evidence="4">The sequence shown here is derived from an EMBL/GenBank/DDBJ whole genome shotgun (WGS) entry which is preliminary data.</text>
</comment>
<feature type="compositionally biased region" description="Polar residues" evidence="2">
    <location>
        <begin position="728"/>
        <end position="738"/>
    </location>
</feature>
<evidence type="ECO:0000256" key="1">
    <source>
        <dbReference type="ARBA" id="ARBA00007920"/>
    </source>
</evidence>
<feature type="compositionally biased region" description="Basic residues" evidence="2">
    <location>
        <begin position="564"/>
        <end position="577"/>
    </location>
</feature>
<accession>A0A2T9Z4E8</accession>
<dbReference type="InterPro" id="IPR007751">
    <property type="entry name" value="DUF676_lipase-like"/>
</dbReference>
<keyword evidence="5" id="KW-1185">Reference proteome</keyword>
<dbReference type="SUPFAM" id="SSF53474">
    <property type="entry name" value="alpha/beta-Hydrolases"/>
    <property type="match status" value="1"/>
</dbReference>
<feature type="domain" description="DUF676" evidence="3">
    <location>
        <begin position="377"/>
        <end position="550"/>
    </location>
</feature>
<feature type="region of interest" description="Disordered" evidence="2">
    <location>
        <begin position="64"/>
        <end position="85"/>
    </location>
</feature>
<dbReference type="Pfam" id="PF05057">
    <property type="entry name" value="DUF676"/>
    <property type="match status" value="1"/>
</dbReference>
<feature type="region of interest" description="Disordered" evidence="2">
    <location>
        <begin position="184"/>
        <end position="205"/>
    </location>
</feature>
<feature type="region of interest" description="Disordered" evidence="2">
    <location>
        <begin position="959"/>
        <end position="991"/>
    </location>
</feature>
<comment type="similarity">
    <text evidence="1">Belongs to the putative lipase ROG1 family.</text>
</comment>
<sequence>MAALLVSTAQNLFNPDFEDPILERSFGSLSVGDVCKYRLSINVFLPLENFESLSNENKTNIIFDSDHSDSNSSPTSPNTKNSSATFSYSTGWNLSRIPSKIAFSVNNTSPIRKNLSLLKKEGPYSLSVLVKPEIDHDYLPGTLNFRKRFKSSSLKPDLFNILNPTPDSTTPNSKSINSTIITTGSKNENEKNILNSPNPNSPKKLKHHLRINHNKKNKSLKLSRLKEKPASCFAILCGGSWSTTVPLKDLVRQEIEDWVLKKSPRRLSPGPNGSLKLHFSYLINVVSEVILPPAAVSFEIKVKAPGFDFDSINSTLTSSTATGFDLELNQTPVFGNEHYPNPATKIVTTNLELIGDTASLFKLPDPIIFKDEAEPGIHLIILSHGLHGSRNDLLYLHEQILSRSDRRRHLLGANGNRRVVVLTHDVNHGKTTDGIEAGGKRIADKILDYIYWFENEDWYKSAIGNENNSLSHHRISFIGHSLGGLYNVSCLEHLSIATSYKFFKVFKPINFITIATPWLGIFELGNVAQWACSWGILRQTGRDLVVGNIDEYETEPSTETIPHRQQKSIPRKSRNSRTRSGQSRTIRKNLKYEIYNNKNYNTSNIYSDSSVYGEYHITTPNSKAIIPKNSFNLRRESPNESEITNLNEINKTDYTGVFNENVQTDKVEQINDFSQELDNSDLENSAKRYNDISNYESSFSEDKTNNPVPKSKKEFKKTIKRKEDTHLKTPNNSNNIDDINTKKGSKYMKLDDKSDNFSNFEQSHKSGQTRSNSFTETYIFKLSNPNSAAHKALRLFECRTTYSNAHGDWEVGFLTSSILLDPNAIRKADPKSKNSGTETQHVKIGVKPAPEKLPEKINSFDNYKTPIVKKNEMDIQNNDIRHKSSTKMEHGPIDVSLGITPDMIDSNPSTNSQENSKNKNLEKHQIQKDDETKFSNSRGYIVSKNTNVCKQQTIIDEDLDNIENPEFGDPLNGELNSQSSSDRRSKQKKTPDIYLQNVDTNFTKKQFDKDNISTGAKSLPCLADHYTVTAASNPWHFSLVLNPLMTMFRQALSIIGLVDKERDSLVLRETDESKNIFYNSSHAGIESNFDKYSSSNPASNSSLNSSFSHESNADHNTNFFCNQDSNTITSNSKNNVKASISKNSVSNAKKTLNVFLDSDKDYLAPNESHFKRTMNTKLKDTNLKEADFLVSSFEKGVLNKNSGFSYEKRKKFEYLNYKGELLDTQPKGVLECEIFYQSQEHQLWSLEENKGVSILLDSEVHAFKKRNKQHRFSKTNHPKNRKYKNQHHSQVLSDTDGFKLPGRFFSDDKQTGNNDTVRFNRNTIKNKRGSSESSNDELGINNQNKTIEETINDTNLVSNEEINNDFLKDEKNTEEKSDTRENLVSKLNGLYSNSSLDDTSAESGYSDLDKKSDGSIIGGGKLMGMLGLGVNSERDVYNSGSTVWVQRMAQNWHTGMKWRTVVVSIDFDAHHEIVVRREGSNSKGIVVIHHLLNNHNFE</sequence>
<dbReference type="InterPro" id="IPR029058">
    <property type="entry name" value="AB_hydrolase_fold"/>
</dbReference>
<dbReference type="Gene3D" id="3.40.50.1820">
    <property type="entry name" value="alpha/beta hydrolase"/>
    <property type="match status" value="1"/>
</dbReference>
<feature type="region of interest" description="Disordered" evidence="2">
    <location>
        <begin position="697"/>
        <end position="742"/>
    </location>
</feature>
<feature type="compositionally biased region" description="Polar residues" evidence="2">
    <location>
        <begin position="184"/>
        <end position="198"/>
    </location>
</feature>
<dbReference type="OrthoDB" id="5368485at2759"/>